<organism evidence="1 2">
    <name type="scientific">Cystobacter fuscus</name>
    <dbReference type="NCBI Taxonomy" id="43"/>
    <lineage>
        <taxon>Bacteria</taxon>
        <taxon>Pseudomonadati</taxon>
        <taxon>Myxococcota</taxon>
        <taxon>Myxococcia</taxon>
        <taxon>Myxococcales</taxon>
        <taxon>Cystobacterineae</taxon>
        <taxon>Archangiaceae</taxon>
        <taxon>Cystobacter</taxon>
    </lineage>
</organism>
<proteinExistence type="predicted"/>
<protein>
    <submittedName>
        <fullName evidence="1">Uncharacterized protein</fullName>
    </submittedName>
</protein>
<accession>A0A250IVB7</accession>
<evidence type="ECO:0000313" key="2">
    <source>
        <dbReference type="Proteomes" id="UP000217257"/>
    </source>
</evidence>
<dbReference type="RefSeq" id="WP_095983569.1">
    <property type="nucleotide sequence ID" value="NZ_CP022098.1"/>
</dbReference>
<name>A0A250IVB7_9BACT</name>
<gene>
    <name evidence="1" type="ORF">CYFUS_000283</name>
</gene>
<sequence>MTSVHIITEDKTGGGLEAVLRAEAQHRRRSQGKPPLHFPLQRSTVNGNTQLLDQRRKYEMFRFHYKPRIDHVFYVIDARNAWNLPQLGVQAPREPYDHSLPPFITTIQASMRTLARGGKPEEQWATIRDGFHPHVLVWEQETLILPVTDRLGLGESIPDVCARRDAAEIVKERFSRTRTRTRGYAKAIDGPKYLQHIAQEESLRSVVFESNRYLRDIVEDLASI</sequence>
<dbReference type="AlphaFoldDB" id="A0A250IVB7"/>
<evidence type="ECO:0000313" key="1">
    <source>
        <dbReference type="EMBL" id="ATB34876.1"/>
    </source>
</evidence>
<dbReference type="Proteomes" id="UP000217257">
    <property type="component" value="Chromosome"/>
</dbReference>
<dbReference type="KEGG" id="cfus:CYFUS_000283"/>
<dbReference type="EMBL" id="CP022098">
    <property type="protein sequence ID" value="ATB34876.1"/>
    <property type="molecule type" value="Genomic_DNA"/>
</dbReference>
<reference evidence="1 2" key="1">
    <citation type="submission" date="2017-06" db="EMBL/GenBank/DDBJ databases">
        <title>Sequencing and comparative analysis of myxobacterial genomes.</title>
        <authorList>
            <person name="Rupp O."/>
            <person name="Goesmann A."/>
            <person name="Sogaard-Andersen L."/>
        </authorList>
    </citation>
    <scope>NUCLEOTIDE SEQUENCE [LARGE SCALE GENOMIC DNA]</scope>
    <source>
        <strain evidence="1 2">DSM 52655</strain>
    </source>
</reference>